<name>A0A0A9BL03_ARUDO</name>
<dbReference type="EMBL" id="GBRH01237933">
    <property type="protein sequence ID" value="JAD59962.1"/>
    <property type="molecule type" value="Transcribed_RNA"/>
</dbReference>
<organism evidence="1">
    <name type="scientific">Arundo donax</name>
    <name type="common">Giant reed</name>
    <name type="synonym">Donax arundinaceus</name>
    <dbReference type="NCBI Taxonomy" id="35708"/>
    <lineage>
        <taxon>Eukaryota</taxon>
        <taxon>Viridiplantae</taxon>
        <taxon>Streptophyta</taxon>
        <taxon>Embryophyta</taxon>
        <taxon>Tracheophyta</taxon>
        <taxon>Spermatophyta</taxon>
        <taxon>Magnoliopsida</taxon>
        <taxon>Liliopsida</taxon>
        <taxon>Poales</taxon>
        <taxon>Poaceae</taxon>
        <taxon>PACMAD clade</taxon>
        <taxon>Arundinoideae</taxon>
        <taxon>Arundineae</taxon>
        <taxon>Arundo</taxon>
    </lineage>
</organism>
<reference evidence="1" key="1">
    <citation type="submission" date="2014-09" db="EMBL/GenBank/DDBJ databases">
        <authorList>
            <person name="Magalhaes I.L.F."/>
            <person name="Oliveira U."/>
            <person name="Santos F.R."/>
            <person name="Vidigal T.H.D.A."/>
            <person name="Brescovit A.D."/>
            <person name="Santos A.J."/>
        </authorList>
    </citation>
    <scope>NUCLEOTIDE SEQUENCE</scope>
    <source>
        <tissue evidence="1">Shoot tissue taken approximately 20 cm above the soil surface</tissue>
    </source>
</reference>
<accession>A0A0A9BL03</accession>
<reference evidence="1" key="2">
    <citation type="journal article" date="2015" name="Data Brief">
        <title>Shoot transcriptome of the giant reed, Arundo donax.</title>
        <authorList>
            <person name="Barrero R.A."/>
            <person name="Guerrero F.D."/>
            <person name="Moolhuijzen P."/>
            <person name="Goolsby J.A."/>
            <person name="Tidwell J."/>
            <person name="Bellgard S.E."/>
            <person name="Bellgard M.I."/>
        </authorList>
    </citation>
    <scope>NUCLEOTIDE SEQUENCE</scope>
    <source>
        <tissue evidence="1">Shoot tissue taken approximately 20 cm above the soil surface</tissue>
    </source>
</reference>
<proteinExistence type="predicted"/>
<sequence>MSWCSLHHLYSLLSTFYQNVKRDDSPVVGTVVLSLPMNVRAPDSTLMSHRVCPQK</sequence>
<protein>
    <submittedName>
        <fullName evidence="1">Uncharacterized protein</fullName>
    </submittedName>
</protein>
<evidence type="ECO:0000313" key="1">
    <source>
        <dbReference type="EMBL" id="JAD59962.1"/>
    </source>
</evidence>
<dbReference type="AlphaFoldDB" id="A0A0A9BL03"/>